<accession>A0A8R1IZE6</accession>
<dbReference type="InterPro" id="IPR040096">
    <property type="entry name" value="Ric1"/>
</dbReference>
<reference evidence="1" key="2">
    <citation type="submission" date="2022-06" db="UniProtKB">
        <authorList>
            <consortium name="EnsemblMetazoa"/>
        </authorList>
    </citation>
    <scope>IDENTIFICATION</scope>
    <source>
        <strain evidence="1">DF5081</strain>
    </source>
</reference>
<dbReference type="AlphaFoldDB" id="A0A8R1IZE6"/>
<name>A0A8R1IZE6_CAEJA</name>
<dbReference type="PANTHER" id="PTHR22746:SF10">
    <property type="entry name" value="GUANINE NUCLEOTIDE EXCHANGE FACTOR SUBUNIT RIC1"/>
    <property type="match status" value="1"/>
</dbReference>
<keyword evidence="2" id="KW-1185">Reference proteome</keyword>
<dbReference type="EnsemblMetazoa" id="CJA42103.1">
    <property type="protein sequence ID" value="CJA42103.1"/>
    <property type="gene ID" value="WBGene00217951"/>
</dbReference>
<reference evidence="2" key="1">
    <citation type="submission" date="2010-08" db="EMBL/GenBank/DDBJ databases">
        <authorList>
            <consortium name="Caenorhabditis japonica Sequencing Consortium"/>
            <person name="Wilson R.K."/>
        </authorList>
    </citation>
    <scope>NUCLEOTIDE SEQUENCE [LARGE SCALE GENOMIC DNA]</scope>
    <source>
        <strain evidence="2">DF5081</strain>
    </source>
</reference>
<proteinExistence type="predicted"/>
<dbReference type="Proteomes" id="UP000005237">
    <property type="component" value="Unassembled WGS sequence"/>
</dbReference>
<evidence type="ECO:0000313" key="1">
    <source>
        <dbReference type="EnsemblMetazoa" id="CJA42103.1"/>
    </source>
</evidence>
<sequence>MSLVRVLSTLHFLAKRHCCTVHPPWPYSSLVVAGNQGIAYCALTTRRWKIFGNETQEKNLLVTGGVFIWNDDVIGVVGLNADTDKPHLSFYPISQRLDNRFASVIDLENKAVMSALRDDVCAVFDVSAQITLYKLTAHLESGRDAFTKVSGDIVTVIRINEIVPHPTCIVSLQMTQLNMDVRGKLSPAFYSSIDTVIVNIAGRLITLSLNEDGK</sequence>
<dbReference type="GO" id="GO:0034066">
    <property type="term" value="C:Ric1-Rgp1 guanyl-nucleotide exchange factor complex"/>
    <property type="evidence" value="ECO:0007669"/>
    <property type="project" value="InterPro"/>
</dbReference>
<dbReference type="GO" id="GO:0000139">
    <property type="term" value="C:Golgi membrane"/>
    <property type="evidence" value="ECO:0007669"/>
    <property type="project" value="TreeGrafter"/>
</dbReference>
<dbReference type="GO" id="GO:0042147">
    <property type="term" value="P:retrograde transport, endosome to Golgi"/>
    <property type="evidence" value="ECO:0007669"/>
    <property type="project" value="TreeGrafter"/>
</dbReference>
<dbReference type="PANTHER" id="PTHR22746">
    <property type="entry name" value="RAB6A-GEF COMPLEX PARTNER PROTEIN 1"/>
    <property type="match status" value="1"/>
</dbReference>
<evidence type="ECO:0000313" key="2">
    <source>
        <dbReference type="Proteomes" id="UP000005237"/>
    </source>
</evidence>
<organism evidence="1 2">
    <name type="scientific">Caenorhabditis japonica</name>
    <dbReference type="NCBI Taxonomy" id="281687"/>
    <lineage>
        <taxon>Eukaryota</taxon>
        <taxon>Metazoa</taxon>
        <taxon>Ecdysozoa</taxon>
        <taxon>Nematoda</taxon>
        <taxon>Chromadorea</taxon>
        <taxon>Rhabditida</taxon>
        <taxon>Rhabditina</taxon>
        <taxon>Rhabditomorpha</taxon>
        <taxon>Rhabditoidea</taxon>
        <taxon>Rhabditidae</taxon>
        <taxon>Peloderinae</taxon>
        <taxon>Caenorhabditis</taxon>
    </lineage>
</organism>
<dbReference type="GO" id="GO:0006886">
    <property type="term" value="P:intracellular protein transport"/>
    <property type="evidence" value="ECO:0007669"/>
    <property type="project" value="InterPro"/>
</dbReference>
<dbReference type="GO" id="GO:0005829">
    <property type="term" value="C:cytosol"/>
    <property type="evidence" value="ECO:0007669"/>
    <property type="project" value="TreeGrafter"/>
</dbReference>
<protein>
    <submittedName>
        <fullName evidence="1">Uncharacterized protein</fullName>
    </submittedName>
</protein>